<dbReference type="InterPro" id="IPR021563">
    <property type="entry name" value="RILP_dimer"/>
</dbReference>
<dbReference type="GO" id="GO:0036064">
    <property type="term" value="C:ciliary basal body"/>
    <property type="evidence" value="ECO:0007669"/>
    <property type="project" value="TreeGrafter"/>
</dbReference>
<dbReference type="InterPro" id="IPR034744">
    <property type="entry name" value="RH2"/>
</dbReference>
<dbReference type="PANTHER" id="PTHR21502:SF4">
    <property type="entry name" value="RILP-LIKE PROTEIN HOMOLOG"/>
    <property type="match status" value="1"/>
</dbReference>
<organism evidence="4 5">
    <name type="scientific">Haemaphysalis longicornis</name>
    <name type="common">Bush tick</name>
    <dbReference type="NCBI Taxonomy" id="44386"/>
    <lineage>
        <taxon>Eukaryota</taxon>
        <taxon>Metazoa</taxon>
        <taxon>Ecdysozoa</taxon>
        <taxon>Arthropoda</taxon>
        <taxon>Chelicerata</taxon>
        <taxon>Arachnida</taxon>
        <taxon>Acari</taxon>
        <taxon>Parasitiformes</taxon>
        <taxon>Ixodida</taxon>
        <taxon>Ixodoidea</taxon>
        <taxon>Ixodidae</taxon>
        <taxon>Haemaphysalinae</taxon>
        <taxon>Haemaphysalis</taxon>
    </lineage>
</organism>
<keyword evidence="1 2" id="KW-0175">Coiled coil</keyword>
<dbReference type="Proteomes" id="UP000821853">
    <property type="component" value="Chromosome 1"/>
</dbReference>
<sequence>MLDDDIVVLDRLGDAFYKQSAKLSQCKREMATSAADIESLQQQLEASQKASQEQGRRNRWLQQQMRQLCDEWGDLQALLHDQQRQLQALQERLGTTVRDQYDLLLHAEDASCAEMKGKLVIDLDDPNWPRFTSDELKHILFERNELKARVSDLEDELALYRPKWAREATLLLTRPADLLTTVKDEDLPFQGLINQQPEEKRVSLGRSSDIRKLFQYVMPNLHVPGEDPRSEILTERFKFPSNLWPRVKPG</sequence>
<name>A0A9J6FBI4_HAELO</name>
<evidence type="ECO:0000313" key="4">
    <source>
        <dbReference type="EMBL" id="KAH9359492.1"/>
    </source>
</evidence>
<dbReference type="GO" id="GO:0060271">
    <property type="term" value="P:cilium assembly"/>
    <property type="evidence" value="ECO:0007669"/>
    <property type="project" value="TreeGrafter"/>
</dbReference>
<dbReference type="AlphaFoldDB" id="A0A9J6FBI4"/>
<evidence type="ECO:0000256" key="2">
    <source>
        <dbReference type="SAM" id="Coils"/>
    </source>
</evidence>
<evidence type="ECO:0000259" key="3">
    <source>
        <dbReference type="PROSITE" id="PS51777"/>
    </source>
</evidence>
<dbReference type="GO" id="GO:0051959">
    <property type="term" value="F:dynein light intermediate chain binding"/>
    <property type="evidence" value="ECO:0007669"/>
    <property type="project" value="TreeGrafter"/>
</dbReference>
<feature type="coiled-coil region" evidence="2">
    <location>
        <begin position="23"/>
        <end position="99"/>
    </location>
</feature>
<dbReference type="Pfam" id="PF11461">
    <property type="entry name" value="RILP"/>
    <property type="match status" value="1"/>
</dbReference>
<dbReference type="Gene3D" id="6.10.230.10">
    <property type="match status" value="1"/>
</dbReference>
<dbReference type="EMBL" id="JABSTR010000001">
    <property type="protein sequence ID" value="KAH9359492.1"/>
    <property type="molecule type" value="Genomic_DNA"/>
</dbReference>
<dbReference type="OrthoDB" id="10069524at2759"/>
<dbReference type="GO" id="GO:0031267">
    <property type="term" value="F:small GTPase binding"/>
    <property type="evidence" value="ECO:0007669"/>
    <property type="project" value="TreeGrafter"/>
</dbReference>
<accession>A0A9J6FBI4</accession>
<proteinExistence type="predicted"/>
<dbReference type="GO" id="GO:0046983">
    <property type="term" value="F:protein dimerization activity"/>
    <property type="evidence" value="ECO:0007669"/>
    <property type="project" value="InterPro"/>
</dbReference>
<dbReference type="VEuPathDB" id="VectorBase:HLOH_061535"/>
<dbReference type="InterPro" id="IPR051241">
    <property type="entry name" value="DZIP_RILPL"/>
</dbReference>
<keyword evidence="5" id="KW-1185">Reference proteome</keyword>
<dbReference type="GO" id="GO:0005737">
    <property type="term" value="C:cytoplasm"/>
    <property type="evidence" value="ECO:0007669"/>
    <property type="project" value="TreeGrafter"/>
</dbReference>
<reference evidence="4 5" key="1">
    <citation type="journal article" date="2020" name="Cell">
        <title>Large-Scale Comparative Analyses of Tick Genomes Elucidate Their Genetic Diversity and Vector Capacities.</title>
        <authorList>
            <consortium name="Tick Genome and Microbiome Consortium (TIGMIC)"/>
            <person name="Jia N."/>
            <person name="Wang J."/>
            <person name="Shi W."/>
            <person name="Du L."/>
            <person name="Sun Y."/>
            <person name="Zhan W."/>
            <person name="Jiang J.F."/>
            <person name="Wang Q."/>
            <person name="Zhang B."/>
            <person name="Ji P."/>
            <person name="Bell-Sakyi L."/>
            <person name="Cui X.M."/>
            <person name="Yuan T.T."/>
            <person name="Jiang B.G."/>
            <person name="Yang W.F."/>
            <person name="Lam T.T."/>
            <person name="Chang Q.C."/>
            <person name="Ding S.J."/>
            <person name="Wang X.J."/>
            <person name="Zhu J.G."/>
            <person name="Ruan X.D."/>
            <person name="Zhao L."/>
            <person name="Wei J.T."/>
            <person name="Ye R.Z."/>
            <person name="Que T.C."/>
            <person name="Du C.H."/>
            <person name="Zhou Y.H."/>
            <person name="Cheng J.X."/>
            <person name="Dai P.F."/>
            <person name="Guo W.B."/>
            <person name="Han X.H."/>
            <person name="Huang E.J."/>
            <person name="Li L.F."/>
            <person name="Wei W."/>
            <person name="Gao Y.C."/>
            <person name="Liu J.Z."/>
            <person name="Shao H.Z."/>
            <person name="Wang X."/>
            <person name="Wang C.C."/>
            <person name="Yang T.C."/>
            <person name="Huo Q.B."/>
            <person name="Li W."/>
            <person name="Chen H.Y."/>
            <person name="Chen S.E."/>
            <person name="Zhou L.G."/>
            <person name="Ni X.B."/>
            <person name="Tian J.H."/>
            <person name="Sheng Y."/>
            <person name="Liu T."/>
            <person name="Pan Y.S."/>
            <person name="Xia L.Y."/>
            <person name="Li J."/>
            <person name="Zhao F."/>
            <person name="Cao W.C."/>
        </authorList>
    </citation>
    <scope>NUCLEOTIDE SEQUENCE [LARGE SCALE GENOMIC DNA]</scope>
    <source>
        <strain evidence="4">HaeL-2018</strain>
    </source>
</reference>
<comment type="caution">
    <text evidence="4">The sequence shown here is derived from an EMBL/GenBank/DDBJ whole genome shotgun (WGS) entry which is preliminary data.</text>
</comment>
<gene>
    <name evidence="4" type="ORF">HPB48_000894</name>
</gene>
<evidence type="ECO:0000256" key="1">
    <source>
        <dbReference type="ARBA" id="ARBA00023054"/>
    </source>
</evidence>
<dbReference type="SUPFAM" id="SSF161256">
    <property type="entry name" value="RILP dimerisation region"/>
    <property type="match status" value="1"/>
</dbReference>
<dbReference type="PROSITE" id="PS51777">
    <property type="entry name" value="RH2"/>
    <property type="match status" value="1"/>
</dbReference>
<evidence type="ECO:0000313" key="5">
    <source>
        <dbReference type="Proteomes" id="UP000821853"/>
    </source>
</evidence>
<feature type="domain" description="RH2" evidence="3">
    <location>
        <begin position="128"/>
        <end position="213"/>
    </location>
</feature>
<protein>
    <recommendedName>
        <fullName evidence="3">RH2 domain-containing protein</fullName>
    </recommendedName>
</protein>
<dbReference type="PANTHER" id="PTHR21502">
    <property type="entry name" value="ZINC FINGER PROTEIN DZIP1"/>
    <property type="match status" value="1"/>
</dbReference>